<evidence type="ECO:0000256" key="2">
    <source>
        <dbReference type="ARBA" id="ARBA00022630"/>
    </source>
</evidence>
<dbReference type="Gene3D" id="3.50.50.100">
    <property type="match status" value="1"/>
</dbReference>
<dbReference type="GO" id="GO:0050660">
    <property type="term" value="F:flavin adenine dinucleotide binding"/>
    <property type="evidence" value="ECO:0007669"/>
    <property type="project" value="TreeGrafter"/>
</dbReference>
<organism evidence="6 7">
    <name type="scientific">Aaosphaeria arxii CBS 175.79</name>
    <dbReference type="NCBI Taxonomy" id="1450172"/>
    <lineage>
        <taxon>Eukaryota</taxon>
        <taxon>Fungi</taxon>
        <taxon>Dikarya</taxon>
        <taxon>Ascomycota</taxon>
        <taxon>Pezizomycotina</taxon>
        <taxon>Dothideomycetes</taxon>
        <taxon>Pleosporomycetidae</taxon>
        <taxon>Pleosporales</taxon>
        <taxon>Pleosporales incertae sedis</taxon>
        <taxon>Aaosphaeria</taxon>
    </lineage>
</organism>
<dbReference type="GeneID" id="54285212"/>
<dbReference type="PRINTS" id="PR00469">
    <property type="entry name" value="PNDRDTASEII"/>
</dbReference>
<feature type="domain" description="FAD/NAD(P)-binding" evidence="5">
    <location>
        <begin position="7"/>
        <end position="318"/>
    </location>
</feature>
<dbReference type="EMBL" id="ML978069">
    <property type="protein sequence ID" value="KAF2015503.1"/>
    <property type="molecule type" value="Genomic_DNA"/>
</dbReference>
<dbReference type="Pfam" id="PF07992">
    <property type="entry name" value="Pyr_redox_2"/>
    <property type="match status" value="1"/>
</dbReference>
<evidence type="ECO:0000256" key="4">
    <source>
        <dbReference type="ARBA" id="ARBA00023002"/>
    </source>
</evidence>
<dbReference type="Proteomes" id="UP000799778">
    <property type="component" value="Unassembled WGS sequence"/>
</dbReference>
<evidence type="ECO:0000259" key="5">
    <source>
        <dbReference type="Pfam" id="PF07992"/>
    </source>
</evidence>
<dbReference type="RefSeq" id="XP_033383842.1">
    <property type="nucleotide sequence ID" value="XM_033527815.1"/>
</dbReference>
<protein>
    <submittedName>
        <fullName evidence="6">FAD/NAD(P)-binding domain-containing protein</fullName>
    </submittedName>
</protein>
<evidence type="ECO:0000256" key="3">
    <source>
        <dbReference type="ARBA" id="ARBA00022827"/>
    </source>
</evidence>
<dbReference type="InterPro" id="IPR036188">
    <property type="entry name" value="FAD/NAD-bd_sf"/>
</dbReference>
<dbReference type="PANTHER" id="PTHR43735:SF3">
    <property type="entry name" value="FERROPTOSIS SUPPRESSOR PROTEIN 1"/>
    <property type="match status" value="1"/>
</dbReference>
<keyword evidence="3" id="KW-0274">FAD</keyword>
<comment type="similarity">
    <text evidence="1">Belongs to the FAD-dependent oxidoreductase family.</text>
</comment>
<evidence type="ECO:0000256" key="1">
    <source>
        <dbReference type="ARBA" id="ARBA00006442"/>
    </source>
</evidence>
<evidence type="ECO:0000313" key="6">
    <source>
        <dbReference type="EMBL" id="KAF2015503.1"/>
    </source>
</evidence>
<accession>A0A6A5XRD9</accession>
<dbReference type="OrthoDB" id="202203at2759"/>
<keyword evidence="7" id="KW-1185">Reference proteome</keyword>
<dbReference type="PANTHER" id="PTHR43735">
    <property type="entry name" value="APOPTOSIS-INDUCING FACTOR 1"/>
    <property type="match status" value="1"/>
</dbReference>
<dbReference type="PRINTS" id="PR00368">
    <property type="entry name" value="FADPNR"/>
</dbReference>
<reference evidence="6" key="1">
    <citation type="journal article" date="2020" name="Stud. Mycol.">
        <title>101 Dothideomycetes genomes: a test case for predicting lifestyles and emergence of pathogens.</title>
        <authorList>
            <person name="Haridas S."/>
            <person name="Albert R."/>
            <person name="Binder M."/>
            <person name="Bloem J."/>
            <person name="Labutti K."/>
            <person name="Salamov A."/>
            <person name="Andreopoulos B."/>
            <person name="Baker S."/>
            <person name="Barry K."/>
            <person name="Bills G."/>
            <person name="Bluhm B."/>
            <person name="Cannon C."/>
            <person name="Castanera R."/>
            <person name="Culley D."/>
            <person name="Daum C."/>
            <person name="Ezra D."/>
            <person name="Gonzalez J."/>
            <person name="Henrissat B."/>
            <person name="Kuo A."/>
            <person name="Liang C."/>
            <person name="Lipzen A."/>
            <person name="Lutzoni F."/>
            <person name="Magnuson J."/>
            <person name="Mondo S."/>
            <person name="Nolan M."/>
            <person name="Ohm R."/>
            <person name="Pangilinan J."/>
            <person name="Park H.-J."/>
            <person name="Ramirez L."/>
            <person name="Alfaro M."/>
            <person name="Sun H."/>
            <person name="Tritt A."/>
            <person name="Yoshinaga Y."/>
            <person name="Zwiers L.-H."/>
            <person name="Turgeon B."/>
            <person name="Goodwin S."/>
            <person name="Spatafora J."/>
            <person name="Crous P."/>
            <person name="Grigoriev I."/>
        </authorList>
    </citation>
    <scope>NUCLEOTIDE SEQUENCE</scope>
    <source>
        <strain evidence="6">CBS 175.79</strain>
    </source>
</reference>
<keyword evidence="4" id="KW-0560">Oxidoreductase</keyword>
<sequence>MSSQQRNIVILGASVSGLQVAHYFLQHTLPALKKKGTGVNYHVYLINPSSDYYFRVASPRTSASDDLLPAHKIILDLVKPFEKYSKSDFTFIQGSATGLDTSLRTVKYSRSKYLEEETLEYHALVVTTGSKTHASVYSMHTDTPSLLNDLKSMNNQVKTAKDIVLSGGGSTSIEAAGELGELLNGSPGWFSTPTRKVNIRLLTSSDRLLPTIRSDIGKIAEQKLKALGVEVVYKTAVTSAEPSKDGRTQITLSNGQKQEVDLYIPAHGVTPNSSWLPKSLLDDRGYLKTNSQTTRVDAAGPRVYSIGDIASFSRNNILDIQEALPVLMINFTRDLLSYDPASPNQKPKGSDRVFKPIEKDTTIIPIGSGGGVGAVFGWKLPSWAVWLIKSRDFMVGMSAAPLVSGDRVKKEFKWLPVEVV</sequence>
<proteinExistence type="inferred from homology"/>
<dbReference type="AlphaFoldDB" id="A0A6A5XRD9"/>
<dbReference type="InterPro" id="IPR023753">
    <property type="entry name" value="FAD/NAD-binding_dom"/>
</dbReference>
<keyword evidence="2" id="KW-0285">Flavoprotein</keyword>
<dbReference type="SUPFAM" id="SSF51905">
    <property type="entry name" value="FAD/NAD(P)-binding domain"/>
    <property type="match status" value="1"/>
</dbReference>
<dbReference type="GO" id="GO:0005737">
    <property type="term" value="C:cytoplasm"/>
    <property type="evidence" value="ECO:0007669"/>
    <property type="project" value="TreeGrafter"/>
</dbReference>
<evidence type="ECO:0000313" key="7">
    <source>
        <dbReference type="Proteomes" id="UP000799778"/>
    </source>
</evidence>
<name>A0A6A5XRD9_9PLEO</name>
<dbReference type="GO" id="GO:0004174">
    <property type="term" value="F:electron-transferring-flavoprotein dehydrogenase activity"/>
    <property type="evidence" value="ECO:0007669"/>
    <property type="project" value="TreeGrafter"/>
</dbReference>
<gene>
    <name evidence="6" type="ORF">BU24DRAFT_421808</name>
</gene>